<evidence type="ECO:0008006" key="3">
    <source>
        <dbReference type="Google" id="ProtNLM"/>
    </source>
</evidence>
<evidence type="ECO:0000313" key="2">
    <source>
        <dbReference type="Proteomes" id="UP000482634"/>
    </source>
</evidence>
<organism evidence="1 2">
    <name type="scientific">Pseudomonas brassicae</name>
    <dbReference type="NCBI Taxonomy" id="2708063"/>
    <lineage>
        <taxon>Bacteria</taxon>
        <taxon>Pseudomonadati</taxon>
        <taxon>Pseudomonadota</taxon>
        <taxon>Gammaproteobacteria</taxon>
        <taxon>Pseudomonadales</taxon>
        <taxon>Pseudomonadaceae</taxon>
        <taxon>Pseudomonas</taxon>
    </lineage>
</organism>
<gene>
    <name evidence="1" type="ORF">G3436_02555</name>
</gene>
<dbReference type="Proteomes" id="UP000482634">
    <property type="component" value="Unassembled WGS sequence"/>
</dbReference>
<evidence type="ECO:0000313" key="1">
    <source>
        <dbReference type="EMBL" id="NER62985.1"/>
    </source>
</evidence>
<dbReference type="AlphaFoldDB" id="A0A6B3NIA4"/>
<name>A0A6B3NIA4_9PSED</name>
<accession>A0A6B3NIA4</accession>
<sequence length="234" mass="24858">MRRAAGFGLVEALLALSLGLLLVLAASHLLLAALHSWQAQGVAAQLQEDARLALQRMARDIRMAGAFGCLRQEAVSFADPAIAAVFALPLSISLEPDGNLRSLSLVGAQSGDTGSPAHWTLVTDCARVARAYAGKHSPGPGEFALPIHRQVYQLVAGQLRLSSGSTQAVLVDNVHRLRMDFGVADAAGRVAYVVATPEPARIRSVRIRLTLADPLQRVRAQTYHLVAAVRNPAP</sequence>
<comment type="caution">
    <text evidence="1">The sequence shown here is derived from an EMBL/GenBank/DDBJ whole genome shotgun (WGS) entry which is preliminary data.</text>
</comment>
<dbReference type="EMBL" id="JAAHBU010000028">
    <property type="protein sequence ID" value="NER62985.1"/>
    <property type="molecule type" value="Genomic_DNA"/>
</dbReference>
<proteinExistence type="predicted"/>
<keyword evidence="2" id="KW-1185">Reference proteome</keyword>
<reference evidence="1 2" key="1">
    <citation type="submission" date="2020-02" db="EMBL/GenBank/DDBJ databases">
        <title>Broccoli isolated Pseudomonas sp.</title>
        <authorList>
            <person name="Fujikawa T."/>
            <person name="Sawada H."/>
        </authorList>
    </citation>
    <scope>NUCLEOTIDE SEQUENCE [LARGE SCALE GENOMIC DNA]</scope>
    <source>
        <strain evidence="1 2">MAFF212427</strain>
    </source>
</reference>
<protein>
    <recommendedName>
        <fullName evidence="3">Pilus assembly protein PilW</fullName>
    </recommendedName>
</protein>
<dbReference type="RefSeq" id="WP_163940937.1">
    <property type="nucleotide sequence ID" value="NZ_JAAHBU010000028.1"/>
</dbReference>